<gene>
    <name evidence="2" type="ORF">PYW07_001653</name>
</gene>
<dbReference type="InterPro" id="IPR036918">
    <property type="entry name" value="Pyrv_Knase_C_sf"/>
</dbReference>
<dbReference type="Proteomes" id="UP001231518">
    <property type="component" value="Chromosome 11"/>
</dbReference>
<dbReference type="InterPro" id="IPR015795">
    <property type="entry name" value="Pyrv_Knase_C"/>
</dbReference>
<evidence type="ECO:0000313" key="3">
    <source>
        <dbReference type="Proteomes" id="UP001231518"/>
    </source>
</evidence>
<keyword evidence="3" id="KW-1185">Reference proteome</keyword>
<organism evidence="2 3">
    <name type="scientific">Mythimna separata</name>
    <name type="common">Oriental armyworm</name>
    <name type="synonym">Pseudaletia separata</name>
    <dbReference type="NCBI Taxonomy" id="271217"/>
    <lineage>
        <taxon>Eukaryota</taxon>
        <taxon>Metazoa</taxon>
        <taxon>Ecdysozoa</taxon>
        <taxon>Arthropoda</taxon>
        <taxon>Hexapoda</taxon>
        <taxon>Insecta</taxon>
        <taxon>Pterygota</taxon>
        <taxon>Neoptera</taxon>
        <taxon>Endopterygota</taxon>
        <taxon>Lepidoptera</taxon>
        <taxon>Glossata</taxon>
        <taxon>Ditrysia</taxon>
        <taxon>Noctuoidea</taxon>
        <taxon>Noctuidae</taxon>
        <taxon>Noctuinae</taxon>
        <taxon>Hadenini</taxon>
        <taxon>Mythimna</taxon>
    </lineage>
</organism>
<sequence length="417" mass="47416">MVWWMHFNPEKQREGIHFGLKSLGDVFYQTISIMYDCHENYDGYNIHCLTNVGVNIFNIDMTKHNTEYFNAIRDAMASSASMPEMIPCAYYTPVALSVTMSVNDPIDVDDRVDIIILKDVTSIEQLRQFKKDNIKTASMPILFWPPTLKLKDLNQIIKITAGIVLDPKLDNIFGNFDGVLTRCREDRKPIFYMDPTLIDDYYKEIASDRKLLIQVHDLIKHRLDGVFLMDVRRGEPPIECIQAFIKATEIIEKDYVAVVDYFKLSLPLKLPVLQPYAVALAASIAALQCGASAIIVLTTTGSSAKILSCACPPCKVIAVTRHEKTARRMHLFRKVLPLHYRHSRFGSWQDESMARIAFGTQFGLDTGLFNIGAKLVVLAPSEEGVVYCNSFQIFPVKHILHRFECGRYDDNVEQFCG</sequence>
<accession>A0AAD8DX58</accession>
<dbReference type="EMBL" id="JARGEI010000008">
    <property type="protein sequence ID" value="KAJ8727534.1"/>
    <property type="molecule type" value="Genomic_DNA"/>
</dbReference>
<protein>
    <recommendedName>
        <fullName evidence="1">Pyruvate kinase C-terminal domain-containing protein</fullName>
    </recommendedName>
</protein>
<reference evidence="2" key="1">
    <citation type="submission" date="2023-03" db="EMBL/GenBank/DDBJ databases">
        <title>Chromosome-level genomes of two armyworms, Mythimna separata and Mythimna loreyi, provide insights into the biosynthesis and reception of sex pheromones.</title>
        <authorList>
            <person name="Zhao H."/>
        </authorList>
    </citation>
    <scope>NUCLEOTIDE SEQUENCE</scope>
    <source>
        <strain evidence="2">BeijingLab</strain>
        <tissue evidence="2">Pupa</tissue>
    </source>
</reference>
<feature type="domain" description="Pyruvate kinase C-terminal" evidence="1">
    <location>
        <begin position="277"/>
        <end position="384"/>
    </location>
</feature>
<name>A0AAD8DX58_MYTSE</name>
<dbReference type="GO" id="GO:0030955">
    <property type="term" value="F:potassium ion binding"/>
    <property type="evidence" value="ECO:0007669"/>
    <property type="project" value="InterPro"/>
</dbReference>
<dbReference type="Pfam" id="PF02887">
    <property type="entry name" value="PK_C"/>
    <property type="match status" value="1"/>
</dbReference>
<dbReference type="GO" id="GO:0004743">
    <property type="term" value="F:pyruvate kinase activity"/>
    <property type="evidence" value="ECO:0007669"/>
    <property type="project" value="InterPro"/>
</dbReference>
<comment type="caution">
    <text evidence="2">The sequence shown here is derived from an EMBL/GenBank/DDBJ whole genome shotgun (WGS) entry which is preliminary data.</text>
</comment>
<evidence type="ECO:0000259" key="1">
    <source>
        <dbReference type="Pfam" id="PF02887"/>
    </source>
</evidence>
<dbReference type="GO" id="GO:0000287">
    <property type="term" value="F:magnesium ion binding"/>
    <property type="evidence" value="ECO:0007669"/>
    <property type="project" value="InterPro"/>
</dbReference>
<evidence type="ECO:0000313" key="2">
    <source>
        <dbReference type="EMBL" id="KAJ8727534.1"/>
    </source>
</evidence>
<dbReference type="AlphaFoldDB" id="A0AAD8DX58"/>
<dbReference type="InterPro" id="IPR001697">
    <property type="entry name" value="Pyr_Knase"/>
</dbReference>
<dbReference type="Gene3D" id="3.40.1380.20">
    <property type="entry name" value="Pyruvate kinase, C-terminal domain"/>
    <property type="match status" value="1"/>
</dbReference>
<dbReference type="SUPFAM" id="SSF52935">
    <property type="entry name" value="PK C-terminal domain-like"/>
    <property type="match status" value="1"/>
</dbReference>
<proteinExistence type="predicted"/>
<dbReference type="PANTHER" id="PTHR11817">
    <property type="entry name" value="PYRUVATE KINASE"/>
    <property type="match status" value="1"/>
</dbReference>